<dbReference type="CDD" id="cd00229">
    <property type="entry name" value="SGNH_hydrolase"/>
    <property type="match status" value="1"/>
</dbReference>
<dbReference type="SUPFAM" id="SSF52266">
    <property type="entry name" value="SGNH hydrolase"/>
    <property type="match status" value="1"/>
</dbReference>
<dbReference type="Proteomes" id="UP001142489">
    <property type="component" value="Unassembled WGS sequence"/>
</dbReference>
<evidence type="ECO:0000313" key="2">
    <source>
        <dbReference type="Proteomes" id="UP001142489"/>
    </source>
</evidence>
<dbReference type="OrthoDB" id="9049790at2759"/>
<gene>
    <name evidence="1" type="ORF">JRQ81_005896</name>
</gene>
<accession>A0A9Q0Y419</accession>
<reference evidence="1" key="1">
    <citation type="journal article" date="2023" name="DNA Res.">
        <title>Chromosome-level genome assembly of Phrynocephalus forsythii using third-generation DNA sequencing and Hi-C analysis.</title>
        <authorList>
            <person name="Qi Y."/>
            <person name="Zhao W."/>
            <person name="Zhao Y."/>
            <person name="Niu C."/>
            <person name="Cao S."/>
            <person name="Zhang Y."/>
        </authorList>
    </citation>
    <scope>NUCLEOTIDE SEQUENCE</scope>
    <source>
        <tissue evidence="1">Muscle</tissue>
    </source>
</reference>
<protein>
    <recommendedName>
        <fullName evidence="3">SGNH hydrolase-type esterase domain-containing protein</fullName>
    </recommendedName>
</protein>
<organism evidence="1 2">
    <name type="scientific">Phrynocephalus forsythii</name>
    <dbReference type="NCBI Taxonomy" id="171643"/>
    <lineage>
        <taxon>Eukaryota</taxon>
        <taxon>Metazoa</taxon>
        <taxon>Chordata</taxon>
        <taxon>Craniata</taxon>
        <taxon>Vertebrata</taxon>
        <taxon>Euteleostomi</taxon>
        <taxon>Lepidosauria</taxon>
        <taxon>Squamata</taxon>
        <taxon>Bifurcata</taxon>
        <taxon>Unidentata</taxon>
        <taxon>Episquamata</taxon>
        <taxon>Toxicofera</taxon>
        <taxon>Iguania</taxon>
        <taxon>Acrodonta</taxon>
        <taxon>Agamidae</taxon>
        <taxon>Agaminae</taxon>
        <taxon>Phrynocephalus</taxon>
    </lineage>
</organism>
<sequence length="146" mass="16930">MRWDAFMPMLWKKLKAEGPPDLLVIQIGENDLVSQKSLDLALSIKAGIELIHDCYPRIHIMWSDLLERRCWLGARNPKRVNVARQKVSKAVGHAVVGWGGSWIHYPNISQKREELFHPDGVHLSNKGQELWLRDIKDKLPTWLQLH</sequence>
<evidence type="ECO:0008006" key="3">
    <source>
        <dbReference type="Google" id="ProtNLM"/>
    </source>
</evidence>
<evidence type="ECO:0000313" key="1">
    <source>
        <dbReference type="EMBL" id="KAJ7341597.1"/>
    </source>
</evidence>
<dbReference type="Gene3D" id="3.40.50.1110">
    <property type="entry name" value="SGNH hydrolase"/>
    <property type="match status" value="1"/>
</dbReference>
<dbReference type="EMBL" id="JAPFRF010000002">
    <property type="protein sequence ID" value="KAJ7341597.1"/>
    <property type="molecule type" value="Genomic_DNA"/>
</dbReference>
<comment type="caution">
    <text evidence="1">The sequence shown here is derived from an EMBL/GenBank/DDBJ whole genome shotgun (WGS) entry which is preliminary data.</text>
</comment>
<keyword evidence="2" id="KW-1185">Reference proteome</keyword>
<dbReference type="InterPro" id="IPR036514">
    <property type="entry name" value="SGNH_hydro_sf"/>
</dbReference>
<proteinExistence type="predicted"/>
<name>A0A9Q0Y419_9SAUR</name>
<dbReference type="AlphaFoldDB" id="A0A9Q0Y419"/>